<evidence type="ECO:0000313" key="2">
    <source>
        <dbReference type="EMBL" id="CAF9903742.1"/>
    </source>
</evidence>
<dbReference type="PANTHER" id="PTHR43135">
    <property type="entry name" value="ALPHA-D-RIBOSE 1-METHYLPHOSPHONATE 5-TRIPHOSPHATE DIPHOSPHATASE"/>
    <property type="match status" value="1"/>
</dbReference>
<protein>
    <recommendedName>
        <fullName evidence="4">Transmembrane protein</fullName>
    </recommendedName>
</protein>
<dbReference type="GO" id="GO:0016810">
    <property type="term" value="F:hydrolase activity, acting on carbon-nitrogen (but not peptide) bonds"/>
    <property type="evidence" value="ECO:0007669"/>
    <property type="project" value="InterPro"/>
</dbReference>
<dbReference type="InterPro" id="IPR032466">
    <property type="entry name" value="Metal_Hydrolase"/>
</dbReference>
<reference evidence="2" key="1">
    <citation type="submission" date="2021-03" db="EMBL/GenBank/DDBJ databases">
        <authorList>
            <person name="Tagirdzhanova G."/>
        </authorList>
    </citation>
    <scope>NUCLEOTIDE SEQUENCE</scope>
</reference>
<dbReference type="SUPFAM" id="SSF51556">
    <property type="entry name" value="Metallo-dependent hydrolases"/>
    <property type="match status" value="1"/>
</dbReference>
<dbReference type="InterPro" id="IPR011059">
    <property type="entry name" value="Metal-dep_hydrolase_composite"/>
</dbReference>
<dbReference type="InterPro" id="IPR051781">
    <property type="entry name" value="Metallo-dep_Hydrolase"/>
</dbReference>
<dbReference type="PANTHER" id="PTHR43135:SF3">
    <property type="entry name" value="ALPHA-D-RIBOSE 1-METHYLPHOSPHONATE 5-TRIPHOSPHATE DIPHOSPHATASE"/>
    <property type="match status" value="1"/>
</dbReference>
<evidence type="ECO:0000256" key="1">
    <source>
        <dbReference type="SAM" id="Phobius"/>
    </source>
</evidence>
<dbReference type="Gene3D" id="2.30.40.10">
    <property type="entry name" value="Urease, subunit C, domain 1"/>
    <property type="match status" value="1"/>
</dbReference>
<proteinExistence type="predicted"/>
<dbReference type="AlphaFoldDB" id="A0A8H3HV73"/>
<dbReference type="Gene3D" id="3.20.20.140">
    <property type="entry name" value="Metal-dependent hydrolases"/>
    <property type="match status" value="1"/>
</dbReference>
<gene>
    <name evidence="2" type="ORF">GOMPHAMPRED_000524</name>
</gene>
<sequence length="364" mass="39173">MSNYSSILHSTCYCMFSGLVTTACWNNQIPCANSIEATQCCASGDVCGANGFCHFSRPDSVKTGFYLAGCTDPTFLDPVCRKSCAQFPTADVVYNPFTNSWSCCYSRGETRVDCSNPSLITIEEPSPDILFATQFPVLSATGSAQSTATIVVTETISSTVSTDLPQQTALLANNSPYLAPGAIIGISIAATGVVMILAILGLCFKQAYRTDRQQIVQLKAMRKQISEMIDLYECDRDKWSLAINQFSLLEMAAERDPGELLAIEAGVWCAIGNDLGTNLHGPFRHGMNAGELKYAVGAGMAPLQAVEVSTANGPMTLDPRAPKSGILQQDYDTDMIAVCKNPLEDICVLENPLNILHVWKAGTL</sequence>
<comment type="caution">
    <text evidence="2">The sequence shown here is derived from an EMBL/GenBank/DDBJ whole genome shotgun (WGS) entry which is preliminary data.</text>
</comment>
<evidence type="ECO:0000313" key="3">
    <source>
        <dbReference type="Proteomes" id="UP000664169"/>
    </source>
</evidence>
<evidence type="ECO:0008006" key="4">
    <source>
        <dbReference type="Google" id="ProtNLM"/>
    </source>
</evidence>
<dbReference type="OrthoDB" id="5430325at2759"/>
<keyword evidence="1" id="KW-0472">Membrane</keyword>
<organism evidence="2 3">
    <name type="scientific">Gomphillus americanus</name>
    <dbReference type="NCBI Taxonomy" id="1940652"/>
    <lineage>
        <taxon>Eukaryota</taxon>
        <taxon>Fungi</taxon>
        <taxon>Dikarya</taxon>
        <taxon>Ascomycota</taxon>
        <taxon>Pezizomycotina</taxon>
        <taxon>Lecanoromycetes</taxon>
        <taxon>OSLEUM clade</taxon>
        <taxon>Ostropomycetidae</taxon>
        <taxon>Ostropales</taxon>
        <taxon>Graphidaceae</taxon>
        <taxon>Gomphilloideae</taxon>
        <taxon>Gomphillus</taxon>
    </lineage>
</organism>
<keyword evidence="1" id="KW-0812">Transmembrane</keyword>
<dbReference type="EMBL" id="CAJPDQ010000001">
    <property type="protein sequence ID" value="CAF9903742.1"/>
    <property type="molecule type" value="Genomic_DNA"/>
</dbReference>
<keyword evidence="3" id="KW-1185">Reference proteome</keyword>
<feature type="transmembrane region" description="Helical" evidence="1">
    <location>
        <begin position="177"/>
        <end position="204"/>
    </location>
</feature>
<dbReference type="Proteomes" id="UP000664169">
    <property type="component" value="Unassembled WGS sequence"/>
</dbReference>
<accession>A0A8H3HV73</accession>
<keyword evidence="1" id="KW-1133">Transmembrane helix</keyword>
<name>A0A8H3HV73_9LECA</name>